<dbReference type="CDD" id="cd00303">
    <property type="entry name" value="retropepsin_like"/>
    <property type="match status" value="1"/>
</dbReference>
<dbReference type="InterPro" id="IPR000477">
    <property type="entry name" value="RT_dom"/>
</dbReference>
<dbReference type="InterPro" id="IPR041588">
    <property type="entry name" value="Integrase_H2C2"/>
</dbReference>
<dbReference type="PANTHER" id="PTHR33067:SF35">
    <property type="entry name" value="ASPARTIC PEPTIDASE DDI1-TYPE DOMAIN-CONTAINING PROTEIN"/>
    <property type="match status" value="1"/>
</dbReference>
<dbReference type="Gene3D" id="1.10.340.70">
    <property type="match status" value="1"/>
</dbReference>
<evidence type="ECO:0000259" key="1">
    <source>
        <dbReference type="PROSITE" id="PS50994"/>
    </source>
</evidence>
<reference evidence="2 3" key="1">
    <citation type="journal article" date="2021" name="bioRxiv">
        <title>The Gossypium anomalum genome as a resource for cotton improvement and evolutionary analysis of hybrid incompatibility.</title>
        <authorList>
            <person name="Grover C.E."/>
            <person name="Yuan D."/>
            <person name="Arick M.A."/>
            <person name="Miller E.R."/>
            <person name="Hu G."/>
            <person name="Peterson D.G."/>
            <person name="Wendel J.F."/>
            <person name="Udall J.A."/>
        </authorList>
    </citation>
    <scope>NUCLEOTIDE SEQUENCE [LARGE SCALE GENOMIC DNA]</scope>
    <source>
        <strain evidence="2">JFW-Udall</strain>
        <tissue evidence="2">Leaf</tissue>
    </source>
</reference>
<sequence>MPTYAKFLKELLTNKRKFEDLSTVELNEECSAIFQNKMPTKLKDPRSFTIPCLIGNLNVEKALADLGASINLMSYKMFKQLGLGEPKPTKMSIQLADRSIKYPRGIIEDVLVKVDKFIFHVDFSVLHMDKDVEVPLILGHPFLATARAVIDVGDGKLVLRVGEVKTELNPNKPVSRQAEYEGIKTNKKLKHKPPIEEPPKLELEQLPNHLEYAYLGNNSTLPVIIASNLQPKEKEELLQVLRQHKRAIAWKISDIKGISPSFCTHKILMKDEYKPCVQAQRRLNLNMKEVVKAEVIKLLDAGIIYPITDSSWVRPVQVVPKKGGMTVVTNEKNELIPTRIVIGWRVCIDYRKLNDATRKHHFPSPFIDQMLERLSWHIYYCFLDGLSGYFQIPIALEDQEKMTFTCPYGTFAYHRMPFGLCNAPATFQCCMIAIFDELVKDIMEVFTDDFSVFEQVIRRCVTRSETSKILEHYHSGLTGGHYSGTKTAHKILESGFYWPSLFKNANRYVTSCDKCQRTGNLSKRDEMPQNCMLSCEIFYVWGIDFIGPFPSSFGNNYILVAVDYMSKWVEAQALPTNDARVVVRFLKTLFSRFGTPRAIINDRGTHFCNTQFEKTLKKYEVNHKTATHTILKLVDKLKWQTERSTDY</sequence>
<name>A0A8J5ZPU6_9ROSI</name>
<dbReference type="PANTHER" id="PTHR33067">
    <property type="entry name" value="RNA-DIRECTED DNA POLYMERASE-RELATED"/>
    <property type="match status" value="1"/>
</dbReference>
<comment type="caution">
    <text evidence="2">The sequence shown here is derived from an EMBL/GenBank/DDBJ whole genome shotgun (WGS) entry which is preliminary data.</text>
</comment>
<dbReference type="InterPro" id="IPR021109">
    <property type="entry name" value="Peptidase_aspartic_dom_sf"/>
</dbReference>
<dbReference type="SUPFAM" id="SSF56672">
    <property type="entry name" value="DNA/RNA polymerases"/>
    <property type="match status" value="1"/>
</dbReference>
<dbReference type="SUPFAM" id="SSF53098">
    <property type="entry name" value="Ribonuclease H-like"/>
    <property type="match status" value="1"/>
</dbReference>
<dbReference type="PROSITE" id="PS50994">
    <property type="entry name" value="INTEGRASE"/>
    <property type="match status" value="1"/>
</dbReference>
<protein>
    <recommendedName>
        <fullName evidence="1">Integrase catalytic domain-containing protein</fullName>
    </recommendedName>
</protein>
<dbReference type="EMBL" id="JAHUZN010000002">
    <property type="protein sequence ID" value="KAG8501565.1"/>
    <property type="molecule type" value="Genomic_DNA"/>
</dbReference>
<dbReference type="OrthoDB" id="1001379at2759"/>
<feature type="domain" description="Integrase catalytic" evidence="1">
    <location>
        <begin position="524"/>
        <end position="647"/>
    </location>
</feature>
<dbReference type="Gene3D" id="3.10.10.10">
    <property type="entry name" value="HIV Type 1 Reverse Transcriptase, subunit A, domain 1"/>
    <property type="match status" value="1"/>
</dbReference>
<gene>
    <name evidence="2" type="ORF">CXB51_003844</name>
</gene>
<dbReference type="Proteomes" id="UP000701853">
    <property type="component" value="Chromosome 2"/>
</dbReference>
<dbReference type="InterPro" id="IPR043502">
    <property type="entry name" value="DNA/RNA_pol_sf"/>
</dbReference>
<keyword evidence="3" id="KW-1185">Reference proteome</keyword>
<accession>A0A8J5ZPU6</accession>
<dbReference type="GO" id="GO:0015074">
    <property type="term" value="P:DNA integration"/>
    <property type="evidence" value="ECO:0007669"/>
    <property type="project" value="InterPro"/>
</dbReference>
<evidence type="ECO:0000313" key="3">
    <source>
        <dbReference type="Proteomes" id="UP000701853"/>
    </source>
</evidence>
<dbReference type="InterPro" id="IPR012337">
    <property type="entry name" value="RNaseH-like_sf"/>
</dbReference>
<dbReference type="GO" id="GO:0003676">
    <property type="term" value="F:nucleic acid binding"/>
    <property type="evidence" value="ECO:0007669"/>
    <property type="project" value="InterPro"/>
</dbReference>
<dbReference type="Pfam" id="PF13650">
    <property type="entry name" value="Asp_protease_2"/>
    <property type="match status" value="1"/>
</dbReference>
<dbReference type="AlphaFoldDB" id="A0A8J5ZPU6"/>
<dbReference type="InterPro" id="IPR036397">
    <property type="entry name" value="RNaseH_sf"/>
</dbReference>
<dbReference type="InterPro" id="IPR001584">
    <property type="entry name" value="Integrase_cat-core"/>
</dbReference>
<dbReference type="Pfam" id="PF00665">
    <property type="entry name" value="rve"/>
    <property type="match status" value="1"/>
</dbReference>
<dbReference type="Gene3D" id="2.40.70.10">
    <property type="entry name" value="Acid Proteases"/>
    <property type="match status" value="1"/>
</dbReference>
<dbReference type="Pfam" id="PF00078">
    <property type="entry name" value="RVT_1"/>
    <property type="match status" value="1"/>
</dbReference>
<dbReference type="Gene3D" id="3.30.420.10">
    <property type="entry name" value="Ribonuclease H-like superfamily/Ribonuclease H"/>
    <property type="match status" value="1"/>
</dbReference>
<dbReference type="Pfam" id="PF17921">
    <property type="entry name" value="Integrase_H2C2"/>
    <property type="match status" value="1"/>
</dbReference>
<dbReference type="CDD" id="cd01647">
    <property type="entry name" value="RT_LTR"/>
    <property type="match status" value="1"/>
</dbReference>
<organism evidence="2 3">
    <name type="scientific">Gossypium anomalum</name>
    <dbReference type="NCBI Taxonomy" id="47600"/>
    <lineage>
        <taxon>Eukaryota</taxon>
        <taxon>Viridiplantae</taxon>
        <taxon>Streptophyta</taxon>
        <taxon>Embryophyta</taxon>
        <taxon>Tracheophyta</taxon>
        <taxon>Spermatophyta</taxon>
        <taxon>Magnoliopsida</taxon>
        <taxon>eudicotyledons</taxon>
        <taxon>Gunneridae</taxon>
        <taxon>Pentapetalae</taxon>
        <taxon>rosids</taxon>
        <taxon>malvids</taxon>
        <taxon>Malvales</taxon>
        <taxon>Malvaceae</taxon>
        <taxon>Malvoideae</taxon>
        <taxon>Gossypium</taxon>
    </lineage>
</organism>
<proteinExistence type="predicted"/>
<evidence type="ECO:0000313" key="2">
    <source>
        <dbReference type="EMBL" id="KAG8501565.1"/>
    </source>
</evidence>